<evidence type="ECO:0000313" key="1">
    <source>
        <dbReference type="EMBL" id="CAK5112443.1"/>
    </source>
</evidence>
<gene>
    <name evidence="1" type="ORF">MENTE1834_LOCUS44901</name>
</gene>
<dbReference type="EMBL" id="CAVMJV010000143">
    <property type="protein sequence ID" value="CAK5112443.1"/>
    <property type="molecule type" value="Genomic_DNA"/>
</dbReference>
<keyword evidence="2" id="KW-1185">Reference proteome</keyword>
<dbReference type="Proteomes" id="UP001497535">
    <property type="component" value="Unassembled WGS sequence"/>
</dbReference>
<proteinExistence type="predicted"/>
<evidence type="ECO:0000313" key="2">
    <source>
        <dbReference type="Proteomes" id="UP001497535"/>
    </source>
</evidence>
<sequence>MDHEMSCFEISIFKSHRERYTTELSNIRKKWAIRNKIPKNSRDEPTEPISVFLSGNYQYGAECTGTCLGTKCQSNKSNTSIQGRINKNYDGTNKEARRGNRAERGRNRKIQGTRSKIDWGTRNIQDSRRARLRREERKRK</sequence>
<protein>
    <submittedName>
        <fullName evidence="1">Uncharacterized protein</fullName>
    </submittedName>
</protein>
<name>A0ACB1AXY4_MELEN</name>
<organism evidence="1 2">
    <name type="scientific">Meloidogyne enterolobii</name>
    <name type="common">Root-knot nematode worm</name>
    <name type="synonym">Meloidogyne mayaguensis</name>
    <dbReference type="NCBI Taxonomy" id="390850"/>
    <lineage>
        <taxon>Eukaryota</taxon>
        <taxon>Metazoa</taxon>
        <taxon>Ecdysozoa</taxon>
        <taxon>Nematoda</taxon>
        <taxon>Chromadorea</taxon>
        <taxon>Rhabditida</taxon>
        <taxon>Tylenchina</taxon>
        <taxon>Tylenchomorpha</taxon>
        <taxon>Tylenchoidea</taxon>
        <taxon>Meloidogynidae</taxon>
        <taxon>Meloidogyninae</taxon>
        <taxon>Meloidogyne</taxon>
    </lineage>
</organism>
<reference evidence="1" key="1">
    <citation type="submission" date="2023-11" db="EMBL/GenBank/DDBJ databases">
        <authorList>
            <person name="Poullet M."/>
        </authorList>
    </citation>
    <scope>NUCLEOTIDE SEQUENCE</scope>
    <source>
        <strain evidence="1">E1834</strain>
    </source>
</reference>
<comment type="caution">
    <text evidence="1">The sequence shown here is derived from an EMBL/GenBank/DDBJ whole genome shotgun (WGS) entry which is preliminary data.</text>
</comment>
<accession>A0ACB1AXY4</accession>